<dbReference type="CDD" id="cd22584">
    <property type="entry name" value="Rcat_RBR_unk"/>
    <property type="match status" value="1"/>
</dbReference>
<dbReference type="SUPFAM" id="SSF57850">
    <property type="entry name" value="RING/U-box"/>
    <property type="match status" value="2"/>
</dbReference>
<dbReference type="GO" id="GO:0061630">
    <property type="term" value="F:ubiquitin protein ligase activity"/>
    <property type="evidence" value="ECO:0007669"/>
    <property type="project" value="UniProtKB-EC"/>
</dbReference>
<dbReference type="InterPro" id="IPR031127">
    <property type="entry name" value="E3_UB_ligase_RBR"/>
</dbReference>
<accession>A0A8H7T0I5</accession>
<evidence type="ECO:0000256" key="5">
    <source>
        <dbReference type="ARBA" id="ARBA00022737"/>
    </source>
</evidence>
<dbReference type="GO" id="GO:0008270">
    <property type="term" value="F:zinc ion binding"/>
    <property type="evidence" value="ECO:0007669"/>
    <property type="project" value="UniProtKB-KW"/>
</dbReference>
<dbReference type="Proteomes" id="UP000664132">
    <property type="component" value="Unassembled WGS sequence"/>
</dbReference>
<feature type="region of interest" description="Disordered" evidence="10">
    <location>
        <begin position="195"/>
        <end position="218"/>
    </location>
</feature>
<evidence type="ECO:0000256" key="8">
    <source>
        <dbReference type="ARBA" id="ARBA00022833"/>
    </source>
</evidence>
<feature type="coiled-coil region" evidence="9">
    <location>
        <begin position="431"/>
        <end position="547"/>
    </location>
</feature>
<proteinExistence type="predicted"/>
<dbReference type="SMART" id="SM00647">
    <property type="entry name" value="IBR"/>
    <property type="match status" value="1"/>
</dbReference>
<sequence>MASASPSSSNSRDELFFDCGPAAASTEPSEEAFASYLAFEPVVESVASDDHVDWRRYEPPRELLQSQEASSPTIRDILPVSLERLRARHEEEERRRAASARRERPIARVGRASVKPRRDRESLTSDHPLDPTFLSAGSSRLSGASATSFSSSDSGYTSMVIEPDPRPEPIIRPKRASKKPSGLTSLFRRKFNFDGLSESSAPNSPDVTQIPEPTRPAPTLQPTTIECVSCLDDFAAPQMVTLSCHSYCTECFQRLISTALESETHWPVKCCLNPIPADNILPHLDSTTKTKYQQREAEWSIPTSDRVYCTHTNCGTWIPPKSVSAGAARNFAKCPKCSKRTCTLCRGPYHNGSDCPQDPALQATANLAEMEGWKRCYSCHAYVEHNKGCRHMTCRCKAQFCYVCGDRWKTCSCTDEQLLNIQAQVASRREEAAAQTQRTVAENARRAAEEEELRQILQEIADFERAEEERLAAELEAARIREEAEQRIRAEERRRMEEERLAAVNRKFRQLSVELEILTDVQRVLMAERYEFEVEVLKKEKQDALDTLAIKHPAEMNALTMESQHRIAESEAKFEQEYQVRLEDEHRIEDDYVTQLRAFYNGKPEAEYRIREARDELRESQVKEYRFWDAYRRKQLAAVREGESRKVEALRVRQESERKAVEGRASIDKVEWQRKVWAEGQWVDAVTAERSAILMEMEQEDYAGSA</sequence>
<feature type="compositionally biased region" description="Low complexity" evidence="10">
    <location>
        <begin position="135"/>
        <end position="162"/>
    </location>
</feature>
<feature type="compositionally biased region" description="Polar residues" evidence="10">
    <location>
        <begin position="197"/>
        <end position="207"/>
    </location>
</feature>
<keyword evidence="9" id="KW-0175">Coiled coil</keyword>
<evidence type="ECO:0000313" key="13">
    <source>
        <dbReference type="Proteomes" id="UP000664132"/>
    </source>
</evidence>
<evidence type="ECO:0000259" key="11">
    <source>
        <dbReference type="PROSITE" id="PS51873"/>
    </source>
</evidence>
<evidence type="ECO:0000256" key="10">
    <source>
        <dbReference type="SAM" id="MobiDB-lite"/>
    </source>
</evidence>
<feature type="compositionally biased region" description="Basic and acidic residues" evidence="10">
    <location>
        <begin position="116"/>
        <end position="129"/>
    </location>
</feature>
<protein>
    <recommendedName>
        <fullName evidence="2">RBR-type E3 ubiquitin transferase</fullName>
        <ecNumber evidence="2">2.3.2.31</ecNumber>
    </recommendedName>
</protein>
<organism evidence="12 13">
    <name type="scientific">Cadophora malorum</name>
    <dbReference type="NCBI Taxonomy" id="108018"/>
    <lineage>
        <taxon>Eukaryota</taxon>
        <taxon>Fungi</taxon>
        <taxon>Dikarya</taxon>
        <taxon>Ascomycota</taxon>
        <taxon>Pezizomycotina</taxon>
        <taxon>Leotiomycetes</taxon>
        <taxon>Helotiales</taxon>
        <taxon>Ploettnerulaceae</taxon>
        <taxon>Cadophora</taxon>
    </lineage>
</organism>
<dbReference type="OrthoDB" id="9977870at2759"/>
<name>A0A8H7T0I5_9HELO</name>
<dbReference type="EC" id="2.3.2.31" evidence="2"/>
<keyword evidence="3" id="KW-0808">Transferase</keyword>
<dbReference type="PANTHER" id="PTHR11685">
    <property type="entry name" value="RBR FAMILY RING FINGER AND IBR DOMAIN-CONTAINING"/>
    <property type="match status" value="1"/>
</dbReference>
<evidence type="ECO:0000256" key="4">
    <source>
        <dbReference type="ARBA" id="ARBA00022723"/>
    </source>
</evidence>
<dbReference type="InterPro" id="IPR002867">
    <property type="entry name" value="IBR_dom"/>
</dbReference>
<dbReference type="Gene3D" id="1.20.120.1750">
    <property type="match status" value="1"/>
</dbReference>
<comment type="caution">
    <text evidence="12">The sequence shown here is derived from an EMBL/GenBank/DDBJ whole genome shotgun (WGS) entry which is preliminary data.</text>
</comment>
<evidence type="ECO:0000256" key="3">
    <source>
        <dbReference type="ARBA" id="ARBA00022679"/>
    </source>
</evidence>
<evidence type="ECO:0000313" key="12">
    <source>
        <dbReference type="EMBL" id="KAG4410992.1"/>
    </source>
</evidence>
<feature type="domain" description="RING-type" evidence="11">
    <location>
        <begin position="223"/>
        <end position="430"/>
    </location>
</feature>
<evidence type="ECO:0000256" key="2">
    <source>
        <dbReference type="ARBA" id="ARBA00012251"/>
    </source>
</evidence>
<comment type="catalytic activity">
    <reaction evidence="1">
        <text>[E2 ubiquitin-conjugating enzyme]-S-ubiquitinyl-L-cysteine + [acceptor protein]-L-lysine = [E2 ubiquitin-conjugating enzyme]-L-cysteine + [acceptor protein]-N(6)-ubiquitinyl-L-lysine.</text>
        <dbReference type="EC" id="2.3.2.31"/>
    </reaction>
</comment>
<evidence type="ECO:0000256" key="6">
    <source>
        <dbReference type="ARBA" id="ARBA00022771"/>
    </source>
</evidence>
<reference evidence="12" key="1">
    <citation type="submission" date="2021-02" db="EMBL/GenBank/DDBJ databases">
        <title>Genome sequence Cadophora malorum strain M34.</title>
        <authorList>
            <person name="Stefanovic E."/>
            <person name="Vu D."/>
            <person name="Scully C."/>
            <person name="Dijksterhuis J."/>
            <person name="Roader J."/>
            <person name="Houbraken J."/>
        </authorList>
    </citation>
    <scope>NUCLEOTIDE SEQUENCE</scope>
    <source>
        <strain evidence="12">M34</strain>
    </source>
</reference>
<dbReference type="Pfam" id="PF01485">
    <property type="entry name" value="IBR"/>
    <property type="match status" value="2"/>
</dbReference>
<dbReference type="CDD" id="cd20335">
    <property type="entry name" value="BRcat_RBR"/>
    <property type="match status" value="1"/>
</dbReference>
<dbReference type="InterPro" id="IPR044066">
    <property type="entry name" value="TRIAD_supradom"/>
</dbReference>
<feature type="region of interest" description="Disordered" evidence="10">
    <location>
        <begin position="88"/>
        <end position="181"/>
    </location>
</feature>
<evidence type="ECO:0000256" key="9">
    <source>
        <dbReference type="SAM" id="Coils"/>
    </source>
</evidence>
<dbReference type="PROSITE" id="PS51873">
    <property type="entry name" value="TRIAD"/>
    <property type="match status" value="1"/>
</dbReference>
<dbReference type="EMBL" id="JAFJYH010000543">
    <property type="protein sequence ID" value="KAG4410992.1"/>
    <property type="molecule type" value="Genomic_DNA"/>
</dbReference>
<keyword evidence="8" id="KW-0862">Zinc</keyword>
<dbReference type="InterPro" id="IPR013083">
    <property type="entry name" value="Znf_RING/FYVE/PHD"/>
</dbReference>
<evidence type="ECO:0000256" key="7">
    <source>
        <dbReference type="ARBA" id="ARBA00022786"/>
    </source>
</evidence>
<feature type="compositionally biased region" description="Basic and acidic residues" evidence="10">
    <location>
        <begin position="88"/>
        <end position="106"/>
    </location>
</feature>
<dbReference type="GO" id="GO:0016567">
    <property type="term" value="P:protein ubiquitination"/>
    <property type="evidence" value="ECO:0007669"/>
    <property type="project" value="InterPro"/>
</dbReference>
<keyword evidence="7" id="KW-0833">Ubl conjugation pathway</keyword>
<keyword evidence="6" id="KW-0863">Zinc-finger</keyword>
<keyword evidence="4" id="KW-0479">Metal-binding</keyword>
<dbReference type="AlphaFoldDB" id="A0A8H7T0I5"/>
<dbReference type="Gene3D" id="3.30.40.10">
    <property type="entry name" value="Zinc/RING finger domain, C3HC4 (zinc finger)"/>
    <property type="match status" value="1"/>
</dbReference>
<keyword evidence="5" id="KW-0677">Repeat</keyword>
<keyword evidence="13" id="KW-1185">Reference proteome</keyword>
<gene>
    <name evidence="12" type="ORF">IFR04_015877</name>
</gene>
<evidence type="ECO:0000256" key="1">
    <source>
        <dbReference type="ARBA" id="ARBA00001798"/>
    </source>
</evidence>